<dbReference type="InterPro" id="IPR019734">
    <property type="entry name" value="TPR_rpt"/>
</dbReference>
<dbReference type="InterPro" id="IPR018060">
    <property type="entry name" value="HTH_AraC"/>
</dbReference>
<dbReference type="Gene3D" id="1.10.287.130">
    <property type="match status" value="1"/>
</dbReference>
<dbReference type="SUPFAM" id="SSF52172">
    <property type="entry name" value="CheY-like"/>
    <property type="match status" value="1"/>
</dbReference>
<dbReference type="SMART" id="SM00671">
    <property type="entry name" value="SEL1"/>
    <property type="match status" value="3"/>
</dbReference>
<evidence type="ECO:0000259" key="12">
    <source>
        <dbReference type="PROSITE" id="PS50110"/>
    </source>
</evidence>
<sequence length="961" mass="110829">MRYTLTLSLKYLKICIPFLLLFQSISVLAQDKKLDSLKRVSVDTSVEDSIRLQTKLYIADYIFRRNLDTILPISKDVIQEAEKALTKGKSPKTYKKLIVRAFNNIGYYFSKKEQQDSSIYYYEKGISMAQEIGDINRISLIYNNLGAYFYRAGNYKKALSYYDKSLLLAEQHRLNYQKALALNNIGMLHRQQKDYDKALEYYNKSYELQLSRKDTNGFALANNNVASIYFYKKDYKQALHKWKQSLAWYEATKNKRSLAITTNNVAKAFQRLKDVDSALKFFNKSLALKKELKMTTSYALTLDNISQLETQKGNLTTGEKLALEALEIFKKKGRIKNLEQTSKNLSILYTKKGEHKKALDQYKNYINYRDSIANKLSKKELIEQDVRFKYTTQKLRDSIVNENKIALKEVEIKNKSYQNKLYLASLILALIALAGIVYFFISKRRESILEVQKQQEINTLKSNLYTNITHEFRTPLTVIMGMSENIKKNKYVDDSVNTIKNNSKHLLKLINQLLDFSKLEENKIKLNYKRGNITNYVNYLVESLSSHATTHKVDLKFKSEEQIEMDFDPNSISHIITNLISNAIKFSPENSEVLIESRKLIKNEKDFLELTVQDFGIGISEEHQKKIFDRFYQVDNSSTKNYEGSGIGLAIVKELTELMKGTITVNSKVNKGTKFIVTLPIENKATDEFHIPAYSGEKQKTRKSIKVNSNIEQPLVLIVEDNKDIAKYLTHCLEDQYRILYAENGEEGLKKAIEHIPDIIVSDVMMPKKNGFELCEDIKQKEITSHIPVILLTAKATKNDSLEGYTKGADAYLTKPFDQEELLVRLEKLIELRKKLQSKYALGETIENQLNSKNENVNDIFISKVISVIKENLDDSSFNASRLASELHFSESQLYRKIKATTNSSTSIFIRTIRLDEAKKLILNSSLSISEIAFKTGFSDPSWFNKTFKEKFGETPNSLRK</sequence>
<dbReference type="SUPFAM" id="SSF46689">
    <property type="entry name" value="Homeodomain-like"/>
    <property type="match status" value="1"/>
</dbReference>
<dbReference type="PROSITE" id="PS50293">
    <property type="entry name" value="TPR_REGION"/>
    <property type="match status" value="1"/>
</dbReference>
<keyword evidence="9" id="KW-1133">Transmembrane helix</keyword>
<dbReference type="SUPFAM" id="SSF55874">
    <property type="entry name" value="ATPase domain of HSP90 chaperone/DNA topoisomerase II/histidine kinase"/>
    <property type="match status" value="1"/>
</dbReference>
<evidence type="ECO:0000256" key="4">
    <source>
        <dbReference type="ARBA" id="ARBA00023015"/>
    </source>
</evidence>
<feature type="domain" description="Histidine kinase" evidence="11">
    <location>
        <begin position="467"/>
        <end position="683"/>
    </location>
</feature>
<dbReference type="PANTHER" id="PTHR43547">
    <property type="entry name" value="TWO-COMPONENT HISTIDINE KINASE"/>
    <property type="match status" value="1"/>
</dbReference>
<dbReference type="InterPro" id="IPR018062">
    <property type="entry name" value="HTH_AraC-typ_CS"/>
</dbReference>
<dbReference type="InterPro" id="IPR011006">
    <property type="entry name" value="CheY-like_superfamily"/>
</dbReference>
<evidence type="ECO:0000256" key="2">
    <source>
        <dbReference type="ARBA" id="ARBA00012438"/>
    </source>
</evidence>
<evidence type="ECO:0000259" key="10">
    <source>
        <dbReference type="PROSITE" id="PS01124"/>
    </source>
</evidence>
<feature type="domain" description="Response regulatory" evidence="12">
    <location>
        <begin position="715"/>
        <end position="830"/>
    </location>
</feature>
<dbReference type="Pfam" id="PF02518">
    <property type="entry name" value="HATPase_c"/>
    <property type="match status" value="1"/>
</dbReference>
<evidence type="ECO:0000259" key="11">
    <source>
        <dbReference type="PROSITE" id="PS50109"/>
    </source>
</evidence>
<dbReference type="PROSITE" id="PS00041">
    <property type="entry name" value="HTH_ARAC_FAMILY_1"/>
    <property type="match status" value="1"/>
</dbReference>
<evidence type="ECO:0000256" key="6">
    <source>
        <dbReference type="ARBA" id="ARBA00023163"/>
    </source>
</evidence>
<feature type="domain" description="HTH araC/xylS-type" evidence="10">
    <location>
        <begin position="863"/>
        <end position="961"/>
    </location>
</feature>
<keyword evidence="5" id="KW-0238">DNA-binding</keyword>
<dbReference type="InterPro" id="IPR004358">
    <property type="entry name" value="Sig_transdc_His_kin-like_C"/>
</dbReference>
<dbReference type="Proteomes" id="UP001497416">
    <property type="component" value="Unassembled WGS sequence"/>
</dbReference>
<dbReference type="InterPro" id="IPR036890">
    <property type="entry name" value="HATPase_C_sf"/>
</dbReference>
<dbReference type="InterPro" id="IPR011990">
    <property type="entry name" value="TPR-like_helical_dom_sf"/>
</dbReference>
<dbReference type="Pfam" id="PF13424">
    <property type="entry name" value="TPR_12"/>
    <property type="match status" value="2"/>
</dbReference>
<feature type="transmembrane region" description="Helical" evidence="9">
    <location>
        <begin position="421"/>
        <end position="441"/>
    </location>
</feature>
<keyword evidence="9" id="KW-0812">Transmembrane</keyword>
<dbReference type="InterPro" id="IPR003661">
    <property type="entry name" value="HisK_dim/P_dom"/>
</dbReference>
<dbReference type="PROSITE" id="PS50005">
    <property type="entry name" value="TPR"/>
    <property type="match status" value="2"/>
</dbReference>
<dbReference type="PROSITE" id="PS50110">
    <property type="entry name" value="RESPONSE_REGULATORY"/>
    <property type="match status" value="1"/>
</dbReference>
<dbReference type="PRINTS" id="PR00344">
    <property type="entry name" value="BCTRLSENSOR"/>
</dbReference>
<dbReference type="Pfam" id="PF00072">
    <property type="entry name" value="Response_reg"/>
    <property type="match status" value="1"/>
</dbReference>
<dbReference type="InterPro" id="IPR009057">
    <property type="entry name" value="Homeodomain-like_sf"/>
</dbReference>
<proteinExistence type="predicted"/>
<name>A0ABM9P648_9FLAO</name>
<evidence type="ECO:0000256" key="5">
    <source>
        <dbReference type="ARBA" id="ARBA00023125"/>
    </source>
</evidence>
<evidence type="ECO:0000256" key="7">
    <source>
        <dbReference type="PROSITE-ProRule" id="PRU00169"/>
    </source>
</evidence>
<evidence type="ECO:0000256" key="3">
    <source>
        <dbReference type="ARBA" id="ARBA00022553"/>
    </source>
</evidence>
<dbReference type="Gene3D" id="3.30.565.10">
    <property type="entry name" value="Histidine kinase-like ATPase, C-terminal domain"/>
    <property type="match status" value="1"/>
</dbReference>
<dbReference type="CDD" id="cd00082">
    <property type="entry name" value="HisKA"/>
    <property type="match status" value="1"/>
</dbReference>
<dbReference type="Gene3D" id="1.25.40.10">
    <property type="entry name" value="Tetratricopeptide repeat domain"/>
    <property type="match status" value="2"/>
</dbReference>
<dbReference type="InterPro" id="IPR006597">
    <property type="entry name" value="Sel1-like"/>
</dbReference>
<dbReference type="SMART" id="SM00448">
    <property type="entry name" value="REC"/>
    <property type="match status" value="1"/>
</dbReference>
<dbReference type="SMART" id="SM00387">
    <property type="entry name" value="HATPase_c"/>
    <property type="match status" value="1"/>
</dbReference>
<dbReference type="PROSITE" id="PS01124">
    <property type="entry name" value="HTH_ARAC_FAMILY_2"/>
    <property type="match status" value="1"/>
</dbReference>
<keyword evidence="4" id="KW-0805">Transcription regulation</keyword>
<dbReference type="CDD" id="cd17574">
    <property type="entry name" value="REC_OmpR"/>
    <property type="match status" value="1"/>
</dbReference>
<feature type="modified residue" description="4-aspartylphosphate" evidence="7">
    <location>
        <position position="763"/>
    </location>
</feature>
<dbReference type="SMART" id="SM00388">
    <property type="entry name" value="HisKA"/>
    <property type="match status" value="1"/>
</dbReference>
<feature type="repeat" description="TPR" evidence="8">
    <location>
        <begin position="179"/>
        <end position="212"/>
    </location>
</feature>
<dbReference type="Gene3D" id="1.10.10.60">
    <property type="entry name" value="Homeodomain-like"/>
    <property type="match status" value="1"/>
</dbReference>
<dbReference type="SMART" id="SM00342">
    <property type="entry name" value="HTH_ARAC"/>
    <property type="match status" value="1"/>
</dbReference>
<dbReference type="InterPro" id="IPR005467">
    <property type="entry name" value="His_kinase_dom"/>
</dbReference>
<evidence type="ECO:0000313" key="14">
    <source>
        <dbReference type="Proteomes" id="UP001497416"/>
    </source>
</evidence>
<dbReference type="RefSeq" id="WP_348714002.1">
    <property type="nucleotide sequence ID" value="NZ_CAXIXY010000009.1"/>
</dbReference>
<dbReference type="Pfam" id="PF12833">
    <property type="entry name" value="HTH_18"/>
    <property type="match status" value="1"/>
</dbReference>
<dbReference type="SMART" id="SM00028">
    <property type="entry name" value="TPR"/>
    <property type="match status" value="6"/>
</dbReference>
<dbReference type="InterPro" id="IPR001789">
    <property type="entry name" value="Sig_transdc_resp-reg_receiver"/>
</dbReference>
<dbReference type="Pfam" id="PF00512">
    <property type="entry name" value="HisKA"/>
    <property type="match status" value="1"/>
</dbReference>
<keyword evidence="3 7" id="KW-0597">Phosphoprotein</keyword>
<comment type="caution">
    <text evidence="13">The sequence shown here is derived from an EMBL/GenBank/DDBJ whole genome shotgun (WGS) entry which is preliminary data.</text>
</comment>
<evidence type="ECO:0000256" key="1">
    <source>
        <dbReference type="ARBA" id="ARBA00000085"/>
    </source>
</evidence>
<evidence type="ECO:0000256" key="9">
    <source>
        <dbReference type="SAM" id="Phobius"/>
    </source>
</evidence>
<feature type="repeat" description="TPR" evidence="8">
    <location>
        <begin position="139"/>
        <end position="172"/>
    </location>
</feature>
<accession>A0ABM9P648</accession>
<dbReference type="Gene3D" id="3.40.50.2300">
    <property type="match status" value="1"/>
</dbReference>
<organism evidence="13 14">
    <name type="scientific">Tenacibaculum platacis</name>
    <dbReference type="NCBI Taxonomy" id="3137852"/>
    <lineage>
        <taxon>Bacteria</taxon>
        <taxon>Pseudomonadati</taxon>
        <taxon>Bacteroidota</taxon>
        <taxon>Flavobacteriia</taxon>
        <taxon>Flavobacteriales</taxon>
        <taxon>Flavobacteriaceae</taxon>
        <taxon>Tenacibaculum</taxon>
    </lineage>
</organism>
<gene>
    <name evidence="13" type="ORF">T190607A01A_70071</name>
</gene>
<dbReference type="EC" id="2.7.13.3" evidence="2"/>
<dbReference type="InterPro" id="IPR003594">
    <property type="entry name" value="HATPase_dom"/>
</dbReference>
<reference evidence="13 14" key="1">
    <citation type="submission" date="2024-05" db="EMBL/GenBank/DDBJ databases">
        <authorList>
            <person name="Duchaud E."/>
        </authorList>
    </citation>
    <scope>NUCLEOTIDE SEQUENCE [LARGE SCALE GENOMIC DNA]</scope>
    <source>
        <strain evidence="13">Ena-SAMPLE-TAB-13-05-2024-13:56:06:370-140302</strain>
    </source>
</reference>
<keyword evidence="8" id="KW-0802">TPR repeat</keyword>
<dbReference type="CDD" id="cd16922">
    <property type="entry name" value="HATPase_EvgS-ArcB-TorS-like"/>
    <property type="match status" value="1"/>
</dbReference>
<keyword evidence="6" id="KW-0804">Transcription</keyword>
<keyword evidence="14" id="KW-1185">Reference proteome</keyword>
<dbReference type="SUPFAM" id="SSF48452">
    <property type="entry name" value="TPR-like"/>
    <property type="match status" value="2"/>
</dbReference>
<dbReference type="EMBL" id="CAXIXY010000009">
    <property type="protein sequence ID" value="CAL2094629.1"/>
    <property type="molecule type" value="Genomic_DNA"/>
</dbReference>
<evidence type="ECO:0000313" key="13">
    <source>
        <dbReference type="EMBL" id="CAL2094629.1"/>
    </source>
</evidence>
<dbReference type="InterPro" id="IPR036097">
    <property type="entry name" value="HisK_dim/P_sf"/>
</dbReference>
<dbReference type="SUPFAM" id="SSF47384">
    <property type="entry name" value="Homodimeric domain of signal transducing histidine kinase"/>
    <property type="match status" value="1"/>
</dbReference>
<evidence type="ECO:0000256" key="8">
    <source>
        <dbReference type="PROSITE-ProRule" id="PRU00339"/>
    </source>
</evidence>
<protein>
    <recommendedName>
        <fullName evidence="2">histidine kinase</fullName>
        <ecNumber evidence="2">2.7.13.3</ecNumber>
    </recommendedName>
</protein>
<keyword evidence="9" id="KW-0472">Membrane</keyword>
<dbReference type="PANTHER" id="PTHR43547:SF2">
    <property type="entry name" value="HYBRID SIGNAL TRANSDUCTION HISTIDINE KINASE C"/>
    <property type="match status" value="1"/>
</dbReference>
<comment type="catalytic activity">
    <reaction evidence="1">
        <text>ATP + protein L-histidine = ADP + protein N-phospho-L-histidine.</text>
        <dbReference type="EC" id="2.7.13.3"/>
    </reaction>
</comment>
<dbReference type="PROSITE" id="PS50109">
    <property type="entry name" value="HIS_KIN"/>
    <property type="match status" value="1"/>
</dbReference>